<dbReference type="Pfam" id="PF20469">
    <property type="entry name" value="OLD-like_TOPRIM"/>
    <property type="match status" value="1"/>
</dbReference>
<evidence type="ECO:0008006" key="5">
    <source>
        <dbReference type="Google" id="ProtNLM"/>
    </source>
</evidence>
<proteinExistence type="predicted"/>
<evidence type="ECO:0000259" key="2">
    <source>
        <dbReference type="Pfam" id="PF20469"/>
    </source>
</evidence>
<evidence type="ECO:0000313" key="4">
    <source>
        <dbReference type="Proteomes" id="UP000644610"/>
    </source>
</evidence>
<dbReference type="AlphaFoldDB" id="A0A8J3UQB2"/>
<dbReference type="PANTHER" id="PTHR43581:SF4">
    <property type="entry name" value="ATP_GTP PHOSPHATASE"/>
    <property type="match status" value="1"/>
</dbReference>
<feature type="domain" description="OLD protein-like TOPRIM" evidence="2">
    <location>
        <begin position="400"/>
        <end position="466"/>
    </location>
</feature>
<dbReference type="Pfam" id="PF13175">
    <property type="entry name" value="AAA_15"/>
    <property type="match status" value="1"/>
</dbReference>
<dbReference type="RefSeq" id="WP_203974241.1">
    <property type="nucleotide sequence ID" value="NZ_BAAAKY010000033.1"/>
</dbReference>
<dbReference type="SUPFAM" id="SSF52540">
    <property type="entry name" value="P-loop containing nucleoside triphosphate hydrolases"/>
    <property type="match status" value="1"/>
</dbReference>
<dbReference type="InterPro" id="IPR041685">
    <property type="entry name" value="AAA_GajA/Old/RecF-like"/>
</dbReference>
<sequence>MQIESFSVSGFRSLADVADIPLRRPTLLTGRNDSGKTATLSALAYFLDAYGLTAEDVRADAGQVIVTCVGRLSEAEQKELGLGEVVRLRRRGAVGSRAIYEVEREVPREQALRGLDGLTLTVLRDRAGMLGIEPDGPKNVKASYLGPLQAAAAEAETVTDWAALADGVLLLPEYFHLAGAEGGSLKAQLSQALRITYRRILADPELTERVKDLETEISGKLAVEVEDLCALIQERCDGYERVSILPTVSYKDALTDVRVIAERDGHPVNFDSVGMGRQRQLNLAIWEWSNKQLSTTIDDSAERGVIITYDEPDTHLDYLRQRDFMDLVRLQCAAPNVRMMVATHSVNLIDRVALEDVAHLTLQCNGQTGLERLANDTEAGVGQFVSQISDELGLPTSAVLFERCFLLVEGPTEKAAFPRLFHLATGRRLQEAGIVLFDAGGNTTVLKFVGYLRDIKRDVHVLVDQDSKRDQRKIFEEARLTAQGVTPDRIDYVGDPNELEELFTDAQWAATANDSWPRQDRGLWTPRDIADLRASGKFSDKLCTLLGTASGAKVSKPALLSRLVQRMTSRDEVPDALVEIFERLAAA</sequence>
<organism evidence="3 4">
    <name type="scientific">Planotetraspora silvatica</name>
    <dbReference type="NCBI Taxonomy" id="234614"/>
    <lineage>
        <taxon>Bacteria</taxon>
        <taxon>Bacillati</taxon>
        <taxon>Actinomycetota</taxon>
        <taxon>Actinomycetes</taxon>
        <taxon>Streptosporangiales</taxon>
        <taxon>Streptosporangiaceae</taxon>
        <taxon>Planotetraspora</taxon>
    </lineage>
</organism>
<name>A0A8J3UQB2_9ACTN</name>
<accession>A0A8J3UQB2</accession>
<keyword evidence="4" id="KW-1185">Reference proteome</keyword>
<evidence type="ECO:0000313" key="3">
    <source>
        <dbReference type="EMBL" id="GII46424.1"/>
    </source>
</evidence>
<dbReference type="InterPro" id="IPR027417">
    <property type="entry name" value="P-loop_NTPase"/>
</dbReference>
<dbReference type="InterPro" id="IPR051396">
    <property type="entry name" value="Bact_Antivir_Def_Nuclease"/>
</dbReference>
<dbReference type="PANTHER" id="PTHR43581">
    <property type="entry name" value="ATP/GTP PHOSPHATASE"/>
    <property type="match status" value="1"/>
</dbReference>
<evidence type="ECO:0000259" key="1">
    <source>
        <dbReference type="Pfam" id="PF13175"/>
    </source>
</evidence>
<dbReference type="Proteomes" id="UP000644610">
    <property type="component" value="Unassembled WGS sequence"/>
</dbReference>
<dbReference type="Gene3D" id="3.40.50.300">
    <property type="entry name" value="P-loop containing nucleotide triphosphate hydrolases"/>
    <property type="match status" value="2"/>
</dbReference>
<gene>
    <name evidence="3" type="ORF">Psi02_28480</name>
</gene>
<dbReference type="InterPro" id="IPR034139">
    <property type="entry name" value="TOPRIM_OLD"/>
</dbReference>
<dbReference type="EMBL" id="BOOQ01000016">
    <property type="protein sequence ID" value="GII46424.1"/>
    <property type="molecule type" value="Genomic_DNA"/>
</dbReference>
<comment type="caution">
    <text evidence="3">The sequence shown here is derived from an EMBL/GenBank/DDBJ whole genome shotgun (WGS) entry which is preliminary data.</text>
</comment>
<protein>
    <recommendedName>
        <fullName evidence="5">AAA domain-containing protein</fullName>
    </recommendedName>
</protein>
<feature type="domain" description="Endonuclease GajA/Old nuclease/RecF-like AAA" evidence="1">
    <location>
        <begin position="1"/>
        <end position="48"/>
    </location>
</feature>
<reference evidence="3" key="1">
    <citation type="submission" date="2021-01" db="EMBL/GenBank/DDBJ databases">
        <title>Whole genome shotgun sequence of Planotetraspora silvatica NBRC 100141.</title>
        <authorList>
            <person name="Komaki H."/>
            <person name="Tamura T."/>
        </authorList>
    </citation>
    <scope>NUCLEOTIDE SEQUENCE</scope>
    <source>
        <strain evidence="3">NBRC 100141</strain>
    </source>
</reference>